<dbReference type="GO" id="GO:0000166">
    <property type="term" value="F:nucleotide binding"/>
    <property type="evidence" value="ECO:0007669"/>
    <property type="project" value="UniProtKB-KW"/>
</dbReference>
<evidence type="ECO:0000256" key="4">
    <source>
        <dbReference type="ARBA" id="ARBA00022741"/>
    </source>
</evidence>
<evidence type="ECO:0000256" key="2">
    <source>
        <dbReference type="ARBA" id="ARBA00022679"/>
    </source>
</evidence>
<dbReference type="InterPro" id="IPR007094">
    <property type="entry name" value="RNA-dir_pol_PSvirus"/>
</dbReference>
<dbReference type="GO" id="GO:0003723">
    <property type="term" value="F:RNA binding"/>
    <property type="evidence" value="ECO:0007669"/>
    <property type="project" value="InterPro"/>
</dbReference>
<dbReference type="InterPro" id="IPR001795">
    <property type="entry name" value="RNA-dir_pol_luteovirus"/>
</dbReference>
<dbReference type="GO" id="GO:0039694">
    <property type="term" value="P:viral RNA genome replication"/>
    <property type="evidence" value="ECO:0007669"/>
    <property type="project" value="InterPro"/>
</dbReference>
<dbReference type="GO" id="GO:0006351">
    <property type="term" value="P:DNA-templated transcription"/>
    <property type="evidence" value="ECO:0007669"/>
    <property type="project" value="InterPro"/>
</dbReference>
<name>A0AAT9JGD2_9VIRU</name>
<dbReference type="PROSITE" id="PS50507">
    <property type="entry name" value="RDRP_SSRNA_POS"/>
    <property type="match status" value="1"/>
</dbReference>
<dbReference type="SUPFAM" id="SSF56672">
    <property type="entry name" value="DNA/RNA polymerases"/>
    <property type="match status" value="1"/>
</dbReference>
<protein>
    <recommendedName>
        <fullName evidence="7">RNA-directed RNA polymerase</fullName>
        <ecNumber evidence="7">2.7.7.48</ecNumber>
    </recommendedName>
</protein>
<evidence type="ECO:0000256" key="6">
    <source>
        <dbReference type="ARBA" id="ARBA00048744"/>
    </source>
</evidence>
<keyword evidence="5 7" id="KW-0693">Viral RNA replication</keyword>
<dbReference type="EC" id="2.7.7.48" evidence="7"/>
<keyword evidence="2 7" id="KW-0808">Transferase</keyword>
<evidence type="ECO:0000313" key="9">
    <source>
        <dbReference type="EMBL" id="DBA56762.1"/>
    </source>
</evidence>
<evidence type="ECO:0000259" key="8">
    <source>
        <dbReference type="PROSITE" id="PS50507"/>
    </source>
</evidence>
<sequence>MSLEDQMVDRILYSGFSLIEKRKCLSIPGKTGWSPLPVGFKAFRAKFNDEDVLATDCSAFDWTFPEWVVDLLLVLYEDMLVNPSDTFSKMFRARWYQVLHRAILRLPDGTRYEQCDAGLMKSGWFRTISVNSAAQVLIHDLAALRSGIRRPIQLWTMGDDVLMSWPKDEPEAAFLAALATTGILVKQAERSPDFAGFRITANAVLPLYPRKHLFLLGHVAPDMAEMVANAFVMMYCLSEGSLAVQIRSAVAKYATLTTRRASHWAHGVVRV</sequence>
<evidence type="ECO:0000256" key="3">
    <source>
        <dbReference type="ARBA" id="ARBA00022695"/>
    </source>
</evidence>
<keyword evidence="4 7" id="KW-0547">Nucleotide-binding</keyword>
<keyword evidence="3 7" id="KW-0548">Nucleotidyltransferase</keyword>
<evidence type="ECO:0000256" key="7">
    <source>
        <dbReference type="RuleBase" id="RU364050"/>
    </source>
</evidence>
<dbReference type="EMBL" id="BK067203">
    <property type="protein sequence ID" value="DBA56762.1"/>
    <property type="molecule type" value="Genomic_RNA"/>
</dbReference>
<feature type="domain" description="RdRp catalytic" evidence="8">
    <location>
        <begin position="50"/>
        <end position="173"/>
    </location>
</feature>
<keyword evidence="1 7" id="KW-0696">RNA-directed RNA polymerase</keyword>
<comment type="catalytic activity">
    <reaction evidence="6 7">
        <text>RNA(n) + a ribonucleoside 5'-triphosphate = RNA(n+1) + diphosphate</text>
        <dbReference type="Rhea" id="RHEA:21248"/>
        <dbReference type="Rhea" id="RHEA-COMP:14527"/>
        <dbReference type="Rhea" id="RHEA-COMP:17342"/>
        <dbReference type="ChEBI" id="CHEBI:33019"/>
        <dbReference type="ChEBI" id="CHEBI:61557"/>
        <dbReference type="ChEBI" id="CHEBI:140395"/>
        <dbReference type="EC" id="2.7.7.48"/>
    </reaction>
</comment>
<accession>A0AAT9JGD2</accession>
<organism evidence="9">
    <name type="scientific">Zootermopsis nevadensis sobeli-like virus 2</name>
    <dbReference type="NCBI Taxonomy" id="3133523"/>
    <lineage>
        <taxon>Viruses</taxon>
        <taxon>Riboviria</taxon>
        <taxon>Orthornavirae</taxon>
        <taxon>Pisuviricota</taxon>
        <taxon>Pisoniviricetes</taxon>
        <taxon>Sobelivirales</taxon>
    </lineage>
</organism>
<evidence type="ECO:0000256" key="5">
    <source>
        <dbReference type="ARBA" id="ARBA00022953"/>
    </source>
</evidence>
<dbReference type="Pfam" id="PF02123">
    <property type="entry name" value="RdRP_4"/>
    <property type="match status" value="1"/>
</dbReference>
<dbReference type="InterPro" id="IPR043502">
    <property type="entry name" value="DNA/RNA_pol_sf"/>
</dbReference>
<evidence type="ECO:0000256" key="1">
    <source>
        <dbReference type="ARBA" id="ARBA00022484"/>
    </source>
</evidence>
<reference evidence="9" key="1">
    <citation type="journal article" date="2024" name="Microb. Genom.">
        <title>The hidden RNA viruses in Blattodea (cockroach and termite).</title>
        <authorList>
            <person name="Fan J."/>
            <person name="Jiang S."/>
            <person name="Li W."/>
            <person name="Li J."/>
            <person name="Pang R."/>
            <person name="Wu H."/>
        </authorList>
    </citation>
    <scope>NUCLEOTIDE SEQUENCE</scope>
    <source>
        <strain evidence="9">US2011</strain>
    </source>
</reference>
<dbReference type="GO" id="GO:0003968">
    <property type="term" value="F:RNA-directed RNA polymerase activity"/>
    <property type="evidence" value="ECO:0007669"/>
    <property type="project" value="UniProtKB-KW"/>
</dbReference>
<proteinExistence type="predicted"/>